<dbReference type="SUPFAM" id="SSF56784">
    <property type="entry name" value="HAD-like"/>
    <property type="match status" value="1"/>
</dbReference>
<dbReference type="Proteomes" id="UP001189429">
    <property type="component" value="Unassembled WGS sequence"/>
</dbReference>
<name>A0ABN9VZY3_9DINO</name>
<evidence type="ECO:0000313" key="3">
    <source>
        <dbReference type="Proteomes" id="UP001189429"/>
    </source>
</evidence>
<comment type="caution">
    <text evidence="2">The sequence shown here is derived from an EMBL/GenBank/DDBJ whole genome shotgun (WGS) entry which is preliminary data.</text>
</comment>
<feature type="compositionally biased region" description="Low complexity" evidence="1">
    <location>
        <begin position="126"/>
        <end position="136"/>
    </location>
</feature>
<feature type="compositionally biased region" description="Polar residues" evidence="1">
    <location>
        <begin position="76"/>
        <end position="102"/>
    </location>
</feature>
<feature type="region of interest" description="Disordered" evidence="1">
    <location>
        <begin position="151"/>
        <end position="175"/>
    </location>
</feature>
<feature type="region of interest" description="Disordered" evidence="1">
    <location>
        <begin position="1"/>
        <end position="23"/>
    </location>
</feature>
<dbReference type="InterPro" id="IPR036412">
    <property type="entry name" value="HAD-like_sf"/>
</dbReference>
<dbReference type="Gene3D" id="3.40.50.1000">
    <property type="entry name" value="HAD superfamily/HAD-like"/>
    <property type="match status" value="1"/>
</dbReference>
<feature type="region of interest" description="Disordered" evidence="1">
    <location>
        <begin position="67"/>
        <end position="139"/>
    </location>
</feature>
<keyword evidence="3" id="KW-1185">Reference proteome</keyword>
<feature type="compositionally biased region" description="Low complexity" evidence="1">
    <location>
        <begin position="359"/>
        <end position="409"/>
    </location>
</feature>
<evidence type="ECO:0000313" key="2">
    <source>
        <dbReference type="EMBL" id="CAK0878806.1"/>
    </source>
</evidence>
<feature type="region of interest" description="Disordered" evidence="1">
    <location>
        <begin position="346"/>
        <end position="433"/>
    </location>
</feature>
<evidence type="ECO:0008006" key="4">
    <source>
        <dbReference type="Google" id="ProtNLM"/>
    </source>
</evidence>
<protein>
    <recommendedName>
        <fullName evidence="4">Protein-serine/threonine phosphatase</fullName>
    </recommendedName>
</protein>
<accession>A0ABN9VZY3</accession>
<organism evidence="2 3">
    <name type="scientific">Prorocentrum cordatum</name>
    <dbReference type="NCBI Taxonomy" id="2364126"/>
    <lineage>
        <taxon>Eukaryota</taxon>
        <taxon>Sar</taxon>
        <taxon>Alveolata</taxon>
        <taxon>Dinophyceae</taxon>
        <taxon>Prorocentrales</taxon>
        <taxon>Prorocentraceae</taxon>
        <taxon>Prorocentrum</taxon>
    </lineage>
</organism>
<dbReference type="InterPro" id="IPR023214">
    <property type="entry name" value="HAD_sf"/>
</dbReference>
<feature type="compositionally biased region" description="Gly residues" evidence="1">
    <location>
        <begin position="410"/>
        <end position="420"/>
    </location>
</feature>
<gene>
    <name evidence="2" type="ORF">PCOR1329_LOCUS62434</name>
</gene>
<reference evidence="2" key="1">
    <citation type="submission" date="2023-10" db="EMBL/GenBank/DDBJ databases">
        <authorList>
            <person name="Chen Y."/>
            <person name="Shah S."/>
            <person name="Dougan E. K."/>
            <person name="Thang M."/>
            <person name="Chan C."/>
        </authorList>
    </citation>
    <scope>NUCLEOTIDE SEQUENCE [LARGE SCALE GENOMIC DNA]</scope>
</reference>
<dbReference type="EMBL" id="CAUYUJ010017884">
    <property type="protein sequence ID" value="CAK0878806.1"/>
    <property type="molecule type" value="Genomic_DNA"/>
</dbReference>
<sequence>MLDLGLGSPAAGAEEAQVSAPSGLVARRPSWTKRLLELGEELSLDLSTPAKSSRALRLGRGTAEEWATPCAAPGTPTGSRSRSQSCHRTPQRSLSCRSSCSPQKAPWRSPRCRGGGGPLSARRRAPPAIQTQTPTPKLARARRASAWGLRIATPSSSPPASPRGAEGCGTPQPQRSDFRVLAPDADVGAVLFDFDGTLTSVPGMASRRTRRQLDLRQRAPLLEPRLRALRDAGLSLGIISKSSEATIRTSLVEAGLCEFFDGPLVANAVGFDGKAGFIEELVQGGSLRHLGPSGLRRVLLVDDDVQELEHARARGVQVYAAPEDGGLQEWHLEELLLLLGLQAPTTRSATTSDDGAAPTPASCDGAAPAATSATSTTMSWASPTPSPASSPRSPTRQRPGPSPAGSRSGQAGGRAVGGPSGAEDTSGDEGLLWMTPGCPDSCAAAPRGAGRLLFGRAGPRGAARGPGAALLAW</sequence>
<proteinExistence type="predicted"/>
<evidence type="ECO:0000256" key="1">
    <source>
        <dbReference type="SAM" id="MobiDB-lite"/>
    </source>
</evidence>